<proteinExistence type="predicted"/>
<keyword evidence="1" id="KW-0812">Transmembrane</keyword>
<keyword evidence="1" id="KW-1133">Transmembrane helix</keyword>
<dbReference type="Pfam" id="PF07811">
    <property type="entry name" value="TadE"/>
    <property type="match status" value="1"/>
</dbReference>
<reference evidence="4" key="1">
    <citation type="journal article" date="2019" name="Int. J. Syst. Evol. Microbiol.">
        <title>The Global Catalogue of Microorganisms (GCM) 10K type strain sequencing project: providing services to taxonomists for standard genome sequencing and annotation.</title>
        <authorList>
            <consortium name="The Broad Institute Genomics Platform"/>
            <consortium name="The Broad Institute Genome Sequencing Center for Infectious Disease"/>
            <person name="Wu L."/>
            <person name="Ma J."/>
        </authorList>
    </citation>
    <scope>NUCLEOTIDE SEQUENCE [LARGE SCALE GENOMIC DNA]</scope>
    <source>
        <strain evidence="4">CGMCC 4.1641</strain>
    </source>
</reference>
<dbReference type="RefSeq" id="WP_382041976.1">
    <property type="nucleotide sequence ID" value="NZ_JBHSKJ010000008.1"/>
</dbReference>
<sequence length="123" mass="12837">MAKRAGRGDRGQAAVEFIGMLPVLILIGLAVIQTGIAMYAMEQAGTAARAAARTAGRSGMENGCRRAGEAAISGWVAKRTEIRCRIGVDEATVSAEVSIPSIIGFDLGSTTKTVTMPRDMARP</sequence>
<accession>A0ABW0A0W7</accession>
<protein>
    <submittedName>
        <fullName evidence="3">TadE family protein</fullName>
    </submittedName>
</protein>
<keyword evidence="1" id="KW-0472">Membrane</keyword>
<dbReference type="EMBL" id="JBHSKJ010000008">
    <property type="protein sequence ID" value="MFC5146115.1"/>
    <property type="molecule type" value="Genomic_DNA"/>
</dbReference>
<name>A0ABW0A0W7_9ACTN</name>
<feature type="domain" description="TadE-like" evidence="2">
    <location>
        <begin position="11"/>
        <end position="53"/>
    </location>
</feature>
<comment type="caution">
    <text evidence="3">The sequence shown here is derived from an EMBL/GenBank/DDBJ whole genome shotgun (WGS) entry which is preliminary data.</text>
</comment>
<dbReference type="InterPro" id="IPR012495">
    <property type="entry name" value="TadE-like_dom"/>
</dbReference>
<feature type="transmembrane region" description="Helical" evidence="1">
    <location>
        <begin position="21"/>
        <end position="41"/>
    </location>
</feature>
<dbReference type="Proteomes" id="UP001596222">
    <property type="component" value="Unassembled WGS sequence"/>
</dbReference>
<evidence type="ECO:0000259" key="2">
    <source>
        <dbReference type="Pfam" id="PF07811"/>
    </source>
</evidence>
<keyword evidence="4" id="KW-1185">Reference proteome</keyword>
<evidence type="ECO:0000313" key="3">
    <source>
        <dbReference type="EMBL" id="MFC5146115.1"/>
    </source>
</evidence>
<evidence type="ECO:0000256" key="1">
    <source>
        <dbReference type="SAM" id="Phobius"/>
    </source>
</evidence>
<organism evidence="3 4">
    <name type="scientific">Streptomyces aureoversilis</name>
    <dbReference type="NCBI Taxonomy" id="67277"/>
    <lineage>
        <taxon>Bacteria</taxon>
        <taxon>Bacillati</taxon>
        <taxon>Actinomycetota</taxon>
        <taxon>Actinomycetes</taxon>
        <taxon>Kitasatosporales</taxon>
        <taxon>Streptomycetaceae</taxon>
        <taxon>Streptomyces</taxon>
    </lineage>
</organism>
<evidence type="ECO:0000313" key="4">
    <source>
        <dbReference type="Proteomes" id="UP001596222"/>
    </source>
</evidence>
<gene>
    <name evidence="3" type="ORF">ACFPP6_15730</name>
</gene>